<organism evidence="1 2">
    <name type="scientific">Colletotrichum higginsianum (strain IMI 349063)</name>
    <name type="common">Crucifer anthracnose fungus</name>
    <dbReference type="NCBI Taxonomy" id="759273"/>
    <lineage>
        <taxon>Eukaryota</taxon>
        <taxon>Fungi</taxon>
        <taxon>Dikarya</taxon>
        <taxon>Ascomycota</taxon>
        <taxon>Pezizomycotina</taxon>
        <taxon>Sordariomycetes</taxon>
        <taxon>Hypocreomycetidae</taxon>
        <taxon>Glomerellales</taxon>
        <taxon>Glomerellaceae</taxon>
        <taxon>Colletotrichum</taxon>
        <taxon>Colletotrichum destructivum species complex</taxon>
    </lineage>
</organism>
<name>H1VR62_COLHI</name>
<gene>
    <name evidence="1" type="ORF">CH063_12633</name>
</gene>
<dbReference type="HOGENOM" id="CLU_1927462_0_0_1"/>
<protein>
    <submittedName>
        <fullName evidence="1">Uncharacterized protein</fullName>
    </submittedName>
</protein>
<evidence type="ECO:0000313" key="2">
    <source>
        <dbReference type="Proteomes" id="UP000007174"/>
    </source>
</evidence>
<sequence>MSSEERLTGLSLQNPCAFFNSRALLWLRGEVDGGGCRLEEALEAHGRNEEPSQVRIVVRFLHGQGNVDLGIYKCDEASLPLCAGLSCALSPSGSRQGCQSDSTPVARSFSYLCMIQRTFAGAKQLQCFESG</sequence>
<proteinExistence type="predicted"/>
<reference evidence="2" key="1">
    <citation type="journal article" date="2012" name="Nat. Genet.">
        <title>Lifestyle transitions in plant pathogenic Colletotrichum fungi deciphered by genome and transcriptome analyses.</title>
        <authorList>
            <person name="O'Connell R.J."/>
            <person name="Thon M.R."/>
            <person name="Hacquard S."/>
            <person name="Amyotte S.G."/>
            <person name="Kleemann J."/>
            <person name="Torres M.F."/>
            <person name="Damm U."/>
            <person name="Buiate E.A."/>
            <person name="Epstein L."/>
            <person name="Alkan N."/>
            <person name="Altmueller J."/>
            <person name="Alvarado-Balderrama L."/>
            <person name="Bauser C.A."/>
            <person name="Becker C."/>
            <person name="Birren B.W."/>
            <person name="Chen Z."/>
            <person name="Choi J."/>
            <person name="Crouch J.A."/>
            <person name="Duvick J.P."/>
            <person name="Farman M.A."/>
            <person name="Gan P."/>
            <person name="Heiman D."/>
            <person name="Henrissat B."/>
            <person name="Howard R.J."/>
            <person name="Kabbage M."/>
            <person name="Koch C."/>
            <person name="Kracher B."/>
            <person name="Kubo Y."/>
            <person name="Law A.D."/>
            <person name="Lebrun M.-H."/>
            <person name="Lee Y.-H."/>
            <person name="Miyara I."/>
            <person name="Moore N."/>
            <person name="Neumann U."/>
            <person name="Nordstroem K."/>
            <person name="Panaccione D.G."/>
            <person name="Panstruga R."/>
            <person name="Place M."/>
            <person name="Proctor R.H."/>
            <person name="Prusky D."/>
            <person name="Rech G."/>
            <person name="Reinhardt R."/>
            <person name="Rollins J.A."/>
            <person name="Rounsley S."/>
            <person name="Schardl C.L."/>
            <person name="Schwartz D.C."/>
            <person name="Shenoy N."/>
            <person name="Shirasu K."/>
            <person name="Sikhakolli U.R."/>
            <person name="Stueber K."/>
            <person name="Sukno S.A."/>
            <person name="Sweigard J.A."/>
            <person name="Takano Y."/>
            <person name="Takahara H."/>
            <person name="Trail F."/>
            <person name="van der Does H.C."/>
            <person name="Voll L.M."/>
            <person name="Will I."/>
            <person name="Young S."/>
            <person name="Zeng Q."/>
            <person name="Zhang J."/>
            <person name="Zhou S."/>
            <person name="Dickman M.B."/>
            <person name="Schulze-Lefert P."/>
            <person name="Ver Loren van Themaat E."/>
            <person name="Ma L.-J."/>
            <person name="Vaillancourt L.J."/>
        </authorList>
    </citation>
    <scope>NUCLEOTIDE SEQUENCE [LARGE SCALE GENOMIC DNA]</scope>
    <source>
        <strain evidence="2">IMI 349063</strain>
    </source>
</reference>
<dbReference type="AlphaFoldDB" id="H1VR62"/>
<accession>H1VR62</accession>
<evidence type="ECO:0000313" key="1">
    <source>
        <dbReference type="EMBL" id="CCF42718.1"/>
    </source>
</evidence>
<dbReference type="EMBL" id="CACQ02005594">
    <property type="protein sequence ID" value="CCF42718.1"/>
    <property type="molecule type" value="Genomic_DNA"/>
</dbReference>
<dbReference type="Proteomes" id="UP000007174">
    <property type="component" value="Unassembled WGS sequence"/>
</dbReference>